<dbReference type="Gene3D" id="1.10.375.10">
    <property type="entry name" value="Human Immunodeficiency Virus Type 1 Capsid Protein"/>
    <property type="match status" value="1"/>
</dbReference>
<evidence type="ECO:0000259" key="2">
    <source>
        <dbReference type="Pfam" id="PF02093"/>
    </source>
</evidence>
<protein>
    <recommendedName>
        <fullName evidence="2">Core shell protein Gag P30 domain-containing protein</fullName>
    </recommendedName>
</protein>
<reference evidence="3" key="2">
    <citation type="submission" date="2025-09" db="UniProtKB">
        <authorList>
            <consortium name="Ensembl"/>
        </authorList>
    </citation>
    <scope>IDENTIFICATION</scope>
</reference>
<dbReference type="InParanoid" id="A0A674IXJ5"/>
<dbReference type="GO" id="GO:0019068">
    <property type="term" value="P:virion assembly"/>
    <property type="evidence" value="ECO:0007669"/>
    <property type="project" value="InterPro"/>
</dbReference>
<dbReference type="GeneTree" id="ENSGT00990000205453"/>
<dbReference type="InterPro" id="IPR050462">
    <property type="entry name" value="Retroviral_Gag-Pol_poly"/>
</dbReference>
<feature type="domain" description="Core shell protein Gag P30" evidence="2">
    <location>
        <begin position="179"/>
        <end position="371"/>
    </location>
</feature>
<accession>A0A674IXJ5</accession>
<dbReference type="AlphaFoldDB" id="A0A674IXJ5"/>
<keyword evidence="4" id="KW-1185">Reference proteome</keyword>
<dbReference type="Pfam" id="PF02093">
    <property type="entry name" value="Gag_p30"/>
    <property type="match status" value="1"/>
</dbReference>
<dbReference type="SUPFAM" id="SSF47836">
    <property type="entry name" value="Retroviral matrix proteins"/>
    <property type="match status" value="1"/>
</dbReference>
<dbReference type="InterPro" id="IPR036946">
    <property type="entry name" value="G_retro_matrix_sf"/>
</dbReference>
<proteinExistence type="predicted"/>
<dbReference type="SUPFAM" id="SSF47943">
    <property type="entry name" value="Retrovirus capsid protein, N-terminal core domain"/>
    <property type="match status" value="1"/>
</dbReference>
<dbReference type="InterPro" id="IPR003036">
    <property type="entry name" value="Gag_P30"/>
</dbReference>
<feature type="compositionally biased region" description="Low complexity" evidence="1">
    <location>
        <begin position="113"/>
        <end position="137"/>
    </location>
</feature>
<dbReference type="InterPro" id="IPR008919">
    <property type="entry name" value="Retrov_capsid_N"/>
</dbReference>
<dbReference type="Ensembl" id="ENSTMTT00000014709.1">
    <property type="protein sequence ID" value="ENSTMTP00000014221.1"/>
    <property type="gene ID" value="ENSTMTG00000010352.1"/>
</dbReference>
<evidence type="ECO:0000256" key="1">
    <source>
        <dbReference type="SAM" id="MobiDB-lite"/>
    </source>
</evidence>
<name>A0A674IXJ5_9SAUR</name>
<dbReference type="Proteomes" id="UP000472274">
    <property type="component" value="Unplaced"/>
</dbReference>
<evidence type="ECO:0000313" key="3">
    <source>
        <dbReference type="Ensembl" id="ENSTMTP00000014221.1"/>
    </source>
</evidence>
<organism evidence="3 4">
    <name type="scientific">Terrapene triunguis</name>
    <name type="common">Three-toed box turtle</name>
    <dbReference type="NCBI Taxonomy" id="2587831"/>
    <lineage>
        <taxon>Eukaryota</taxon>
        <taxon>Metazoa</taxon>
        <taxon>Chordata</taxon>
        <taxon>Craniata</taxon>
        <taxon>Vertebrata</taxon>
        <taxon>Euteleostomi</taxon>
        <taxon>Archelosauria</taxon>
        <taxon>Testudinata</taxon>
        <taxon>Testudines</taxon>
        <taxon>Cryptodira</taxon>
        <taxon>Durocryptodira</taxon>
        <taxon>Testudinoidea</taxon>
        <taxon>Emydidae</taxon>
        <taxon>Terrapene</taxon>
    </lineage>
</organism>
<sequence>MGGSLVKPSKDSPLDYMLSKWPLPGVQKGMSRKRFLQLCTQDWPALGTAWPEYGSFDIPTHLTPLRLTLENQAPGQMDYWFLWDDEAHRRLKKVQIQAPLFPKASAPREADYSSESASGATSSGYTTSLSVPSLSPSHTRKGALYGDEVIIQAPLRTIPVPTTDENVVDRYVHVPFTTADLMNWQTTTPRLRDDPDVVHRRFRAIFQSHNPDWQDVGQLLDCLLRTEEKERVLRGAQEAAEAANDGRNFIRLDNPPHWNPNDLTQQADLKKFLDYILTGIKQAGERTLDWTTVHNTVQGKEEHPSDFYERLCKAFCIHTNIDPKAMDTQSTVRLIFISQSAPDIKKRLQQLEGAEGKSLEELVSVATRVYHTREKVQETKQGLHFLLLLPSRREEALQI</sequence>
<dbReference type="PANTHER" id="PTHR33166">
    <property type="entry name" value="GAG_P30 DOMAIN-CONTAINING PROTEIN"/>
    <property type="match status" value="1"/>
</dbReference>
<feature type="region of interest" description="Disordered" evidence="1">
    <location>
        <begin position="105"/>
        <end position="137"/>
    </location>
</feature>
<reference evidence="3" key="1">
    <citation type="submission" date="2025-08" db="UniProtKB">
        <authorList>
            <consortium name="Ensembl"/>
        </authorList>
    </citation>
    <scope>IDENTIFICATION</scope>
</reference>
<dbReference type="Gene3D" id="1.10.150.180">
    <property type="entry name" value="Gamma-retroviral matrix domain"/>
    <property type="match status" value="1"/>
</dbReference>
<evidence type="ECO:0000313" key="4">
    <source>
        <dbReference type="Proteomes" id="UP000472274"/>
    </source>
</evidence>
<dbReference type="InterPro" id="IPR010999">
    <property type="entry name" value="Retrovr_matrix"/>
</dbReference>